<feature type="transmembrane region" description="Helical" evidence="1">
    <location>
        <begin position="85"/>
        <end position="109"/>
    </location>
</feature>
<sequence length="115" mass="11297">MNERRVTPPAGAWGGGHEPLRPTAGHGVVVVVSIALGAVLVAASSPVGGAGIVALLMLLVGCAALVVPVAVIAMTWGRAGQRIRVLFVFAAVACVLVLAFGVAGIASLAPGLLPS</sequence>
<evidence type="ECO:0000256" key="1">
    <source>
        <dbReference type="SAM" id="Phobius"/>
    </source>
</evidence>
<dbReference type="RefSeq" id="WP_343941218.1">
    <property type="nucleotide sequence ID" value="NZ_BAAAHP010000060.1"/>
</dbReference>
<accession>A0ABP4A7Y6</accession>
<organism evidence="2 3">
    <name type="scientific">Pseudonocardia zijingensis</name>
    <dbReference type="NCBI Taxonomy" id="153376"/>
    <lineage>
        <taxon>Bacteria</taxon>
        <taxon>Bacillati</taxon>
        <taxon>Actinomycetota</taxon>
        <taxon>Actinomycetes</taxon>
        <taxon>Pseudonocardiales</taxon>
        <taxon>Pseudonocardiaceae</taxon>
        <taxon>Pseudonocardia</taxon>
    </lineage>
</organism>
<keyword evidence="1" id="KW-0472">Membrane</keyword>
<dbReference type="EMBL" id="BAAAHP010000060">
    <property type="protein sequence ID" value="GAA0932799.1"/>
    <property type="molecule type" value="Genomic_DNA"/>
</dbReference>
<gene>
    <name evidence="2" type="ORF">GCM10009559_22080</name>
</gene>
<proteinExistence type="predicted"/>
<protein>
    <submittedName>
        <fullName evidence="2">Uncharacterized protein</fullName>
    </submittedName>
</protein>
<name>A0ABP4A7Y6_9PSEU</name>
<evidence type="ECO:0000313" key="2">
    <source>
        <dbReference type="EMBL" id="GAA0932799.1"/>
    </source>
</evidence>
<dbReference type="Proteomes" id="UP001499967">
    <property type="component" value="Unassembled WGS sequence"/>
</dbReference>
<reference evidence="3" key="1">
    <citation type="journal article" date="2019" name="Int. J. Syst. Evol. Microbiol.">
        <title>The Global Catalogue of Microorganisms (GCM) 10K type strain sequencing project: providing services to taxonomists for standard genome sequencing and annotation.</title>
        <authorList>
            <consortium name="The Broad Institute Genomics Platform"/>
            <consortium name="The Broad Institute Genome Sequencing Center for Infectious Disease"/>
            <person name="Wu L."/>
            <person name="Ma J."/>
        </authorList>
    </citation>
    <scope>NUCLEOTIDE SEQUENCE [LARGE SCALE GENOMIC DNA]</scope>
    <source>
        <strain evidence="3">JCM 11117</strain>
    </source>
</reference>
<comment type="caution">
    <text evidence="2">The sequence shown here is derived from an EMBL/GenBank/DDBJ whole genome shotgun (WGS) entry which is preliminary data.</text>
</comment>
<keyword evidence="1" id="KW-1133">Transmembrane helix</keyword>
<keyword evidence="1" id="KW-0812">Transmembrane</keyword>
<feature type="transmembrane region" description="Helical" evidence="1">
    <location>
        <begin position="49"/>
        <end position="73"/>
    </location>
</feature>
<feature type="transmembrane region" description="Helical" evidence="1">
    <location>
        <begin position="24"/>
        <end position="43"/>
    </location>
</feature>
<keyword evidence="3" id="KW-1185">Reference proteome</keyword>
<evidence type="ECO:0000313" key="3">
    <source>
        <dbReference type="Proteomes" id="UP001499967"/>
    </source>
</evidence>